<dbReference type="Proteomes" id="UP001207468">
    <property type="component" value="Unassembled WGS sequence"/>
</dbReference>
<protein>
    <submittedName>
        <fullName evidence="1">Uncharacterized protein</fullName>
    </submittedName>
</protein>
<evidence type="ECO:0000313" key="1">
    <source>
        <dbReference type="EMBL" id="KAI9511264.1"/>
    </source>
</evidence>
<dbReference type="EMBL" id="JAGFNK010000024">
    <property type="protein sequence ID" value="KAI9511264.1"/>
    <property type="molecule type" value="Genomic_DNA"/>
</dbReference>
<reference evidence="1" key="1">
    <citation type="submission" date="2021-03" db="EMBL/GenBank/DDBJ databases">
        <title>Evolutionary priming and transition to the ectomycorrhizal habit in an iconic lineage of mushroom-forming fungi: is preadaptation a requirement?</title>
        <authorList>
            <consortium name="DOE Joint Genome Institute"/>
            <person name="Looney B.P."/>
            <person name="Miyauchi S."/>
            <person name="Morin E."/>
            <person name="Drula E."/>
            <person name="Courty P.E."/>
            <person name="Chicoki N."/>
            <person name="Fauchery L."/>
            <person name="Kohler A."/>
            <person name="Kuo A."/>
            <person name="LaButti K."/>
            <person name="Pangilinan J."/>
            <person name="Lipzen A."/>
            <person name="Riley R."/>
            <person name="Andreopoulos W."/>
            <person name="He G."/>
            <person name="Johnson J."/>
            <person name="Barry K.W."/>
            <person name="Grigoriev I.V."/>
            <person name="Nagy L."/>
            <person name="Hibbett D."/>
            <person name="Henrissat B."/>
            <person name="Matheny P.B."/>
            <person name="Labbe J."/>
            <person name="Martin A.F."/>
        </authorList>
    </citation>
    <scope>NUCLEOTIDE SEQUENCE</scope>
    <source>
        <strain evidence="1">BPL698</strain>
    </source>
</reference>
<gene>
    <name evidence="1" type="ORF">F5148DRAFT_1146934</name>
</gene>
<evidence type="ECO:0000313" key="2">
    <source>
        <dbReference type="Proteomes" id="UP001207468"/>
    </source>
</evidence>
<name>A0ACC0UHQ7_9AGAM</name>
<proteinExistence type="predicted"/>
<sequence length="1593" mass="171262">MSSTDGDLPGRPLVTYRRSRRVDDEDTVPDSEDFASPAQSRPPDDHGGNNPTQSPVNPDESDSPRPLRAVYRSRLRAPSPPSLSYSSMAPVEEVITDSEDNDRSAGTPDDDEENMARKSLSFGLSDWKQKLRDIDDQYDSDEQTQGPREIPCAVPENKGASPKDPFDSPLTETCSLHTSYQLGPVGANESLSSPSHGMSSSTNTTPQFLFGTPQAPSHTPPTSDGKPSPMQKIKRKAKGKGKSRATPESQEVATNDQLPPSPRAIRQTKRSEKQKPKKPKVPSKKELLEARRETARMRSDMRVSISTEATRPLDIKTLLARFDVTQPTPNVRPVQPQSSASEIEAWTSSSPASTRDLGRPETRQGQVRGTTQHTRSASPFRSTSLKPASKYRVVPVTNDNDDPFRTTTIPSFAPGVDNDRGSDSSSDVEMPGIGKILAEKEARVSKRAQKERLQQLKLAALAQQKRASTSAGGSRGAEHVSDDDELDVVPDTMHSVAREEAAARAVAGRTRPSAGRTTQLRLARVPASPQRSAVLPHIPAPSESPEKRMAAAAQPAFLTSIPRGRGPVAKRGRRDAGMSKAELERMVLRSAESQSERLRKEKEEEWVRRGGRVVSVMETVGSEKVQELVGKALKHDEDTHEQGDGGVDADSDGEDDDDDDDDGDYVPNETGSAEEAPMMEYADKHLDDGDDGIAEAAVAGTEVDDSETESESSSPHHDMRPLRVRAARPRRAIIGSDVEDGDGDGDGASGPEHADNEEDVHPPPLSLPDLPSPAFTSSVSPWPALNTEPDHDHGHENDPYVSGNETDKENRAVIRRDVVGPAPTHGARVLFDDILSARTGTKAAAQPLPVLQPSVLADDDPFVFTPSPAKAKAEVLRRLASPTPMHLTGKRGLSQMFEEEEGNDYAPVPALMIQSGGGSDGATLGDADPGLVGFKPFSGGLSQAFEETQDASGSGSRMGGLSALRRGANADFSLTLEAQAAALQPALEVDDRLRTRAAAIFEKEQEYVIEAAQHVPSRASRRELYITENGFLTQTRPEGSSPLVYRPSPSQRPYDALLRSQPDNTARSALVGPGTEGSSPVVTRQPLSTLAESSPTSSSVGREPLRRLRRADISPEGHASVSERRFGPSRGQSLSPSPSPTKTKSTAAGVERTAFTELMVAGAVQRDKAKAKKRSEFVEDQAVESDEDDMLGFGGVRRKGGDDDEDEDDEHDTDGIVKALVDDAHMDEAALARAKVIEKHLEHQTADDARVEKEVQDVVAGKKRTRRHGGAGGLLGSDESDDEDDEEARALRQRLAKKRRVAGDTLDTLARDPATASFHATYQMALVDDAEEFAHLDRDQESDAVPDRDRERSESADEGEEGRNRGDDDGDGRAERVEEEVDEDVEMAGPSNSEKGTISAAEVRKALQDVARGERVRIALWNIAHSIRRMCSWMDQDQDQADEAETLPVRVRMASSTSKVPPHRADLPAGAETDVLSLNRIRSDEQDSDAAYALRMKRWASEEGAGSRHHGGVGISGGGGRSATTGRGVGAGAGAAVTGHRPRADKSSTAKARKVPGTAVDASGTGAGAAAAPVRRTASALSAVADRRGRFGA</sequence>
<accession>A0ACC0UHQ7</accession>
<organism evidence="1 2">
    <name type="scientific">Russula earlei</name>
    <dbReference type="NCBI Taxonomy" id="71964"/>
    <lineage>
        <taxon>Eukaryota</taxon>
        <taxon>Fungi</taxon>
        <taxon>Dikarya</taxon>
        <taxon>Basidiomycota</taxon>
        <taxon>Agaricomycotina</taxon>
        <taxon>Agaricomycetes</taxon>
        <taxon>Russulales</taxon>
        <taxon>Russulaceae</taxon>
        <taxon>Russula</taxon>
    </lineage>
</organism>
<comment type="caution">
    <text evidence="1">The sequence shown here is derived from an EMBL/GenBank/DDBJ whole genome shotgun (WGS) entry which is preliminary data.</text>
</comment>
<keyword evidence="2" id="KW-1185">Reference proteome</keyword>